<dbReference type="OrthoDB" id="1727045at2759"/>
<keyword evidence="2 5" id="KW-0812">Transmembrane</keyword>
<keyword evidence="3 5" id="KW-1133">Transmembrane helix</keyword>
<feature type="transmembrane region" description="Helical" evidence="5">
    <location>
        <begin position="110"/>
        <end position="137"/>
    </location>
</feature>
<proteinExistence type="predicted"/>
<evidence type="ECO:0008006" key="8">
    <source>
        <dbReference type="Google" id="ProtNLM"/>
    </source>
</evidence>
<evidence type="ECO:0000313" key="6">
    <source>
        <dbReference type="EMBL" id="KAE9614357.1"/>
    </source>
</evidence>
<keyword evidence="7" id="KW-1185">Reference proteome</keyword>
<reference evidence="7" key="1">
    <citation type="journal article" date="2020" name="Nat. Commun.">
        <title>Genome sequence of the cluster root forming white lupin.</title>
        <authorList>
            <person name="Hufnagel B."/>
            <person name="Marques A."/>
            <person name="Soriano A."/>
            <person name="Marques L."/>
            <person name="Divol F."/>
            <person name="Doumas P."/>
            <person name="Sallet E."/>
            <person name="Mancinotti D."/>
            <person name="Carrere S."/>
            <person name="Marande W."/>
            <person name="Arribat S."/>
            <person name="Keller J."/>
            <person name="Huneau C."/>
            <person name="Blein T."/>
            <person name="Aime D."/>
            <person name="Laguerre M."/>
            <person name="Taylor J."/>
            <person name="Schubert V."/>
            <person name="Nelson M."/>
            <person name="Geu-Flores F."/>
            <person name="Crespi M."/>
            <person name="Gallardo-Guerrero K."/>
            <person name="Delaux P.-M."/>
            <person name="Salse J."/>
            <person name="Berges H."/>
            <person name="Guyot R."/>
            <person name="Gouzy J."/>
            <person name="Peret B."/>
        </authorList>
    </citation>
    <scope>NUCLEOTIDE SEQUENCE [LARGE SCALE GENOMIC DNA]</scope>
    <source>
        <strain evidence="7">cv. Amiga</strain>
    </source>
</reference>
<dbReference type="GO" id="GO:0022857">
    <property type="term" value="F:transmembrane transporter activity"/>
    <property type="evidence" value="ECO:0007669"/>
    <property type="project" value="InterPro"/>
</dbReference>
<gene>
    <name evidence="6" type="ORF">Lalb_Chr05g0227051</name>
</gene>
<feature type="transmembrane region" description="Helical" evidence="5">
    <location>
        <begin position="179"/>
        <end position="198"/>
    </location>
</feature>
<feature type="transmembrane region" description="Helical" evidence="5">
    <location>
        <begin position="149"/>
        <end position="172"/>
    </location>
</feature>
<dbReference type="GO" id="GO:0016020">
    <property type="term" value="C:membrane"/>
    <property type="evidence" value="ECO:0007669"/>
    <property type="project" value="InterPro"/>
</dbReference>
<evidence type="ECO:0000313" key="7">
    <source>
        <dbReference type="Proteomes" id="UP000447434"/>
    </source>
</evidence>
<dbReference type="InterPro" id="IPR037185">
    <property type="entry name" value="EmrE-like"/>
</dbReference>
<sequence>MKLVNNTCLGLYIYSYHILACSMEKVALRSKSTQAKILGTLLSISGALTVVLYKGHTILFSNSNPLQLHATDSLISLSSPRNWVLGGSLIVLQYLLLSIIFILQCNVVSLYPSVVIGVFSYCMCVTLISAPICFLLETNRSAWKISLDIRLATILCWGIFNACLSSLVYVWAVRLKGPLYVSIFKPASIVIAATLSVIFLGDSLYLGTVFGAMILSLGLYAVIWGKSREQEMSEEFEEGITEPLPNSKTPLLKDSNVKNNSKIMYTNCP</sequence>
<protein>
    <recommendedName>
        <fullName evidence="8">WAT1-related protein</fullName>
    </recommendedName>
</protein>
<name>A0A6A4QLN3_LUPAL</name>
<comment type="caution">
    <text evidence="6">The sequence shown here is derived from an EMBL/GenBank/DDBJ whole genome shotgun (WGS) entry which is preliminary data.</text>
</comment>
<organism evidence="6 7">
    <name type="scientific">Lupinus albus</name>
    <name type="common">White lupine</name>
    <name type="synonym">Lupinus termis</name>
    <dbReference type="NCBI Taxonomy" id="3870"/>
    <lineage>
        <taxon>Eukaryota</taxon>
        <taxon>Viridiplantae</taxon>
        <taxon>Streptophyta</taxon>
        <taxon>Embryophyta</taxon>
        <taxon>Tracheophyta</taxon>
        <taxon>Spermatophyta</taxon>
        <taxon>Magnoliopsida</taxon>
        <taxon>eudicotyledons</taxon>
        <taxon>Gunneridae</taxon>
        <taxon>Pentapetalae</taxon>
        <taxon>rosids</taxon>
        <taxon>fabids</taxon>
        <taxon>Fabales</taxon>
        <taxon>Fabaceae</taxon>
        <taxon>Papilionoideae</taxon>
        <taxon>50 kb inversion clade</taxon>
        <taxon>genistoids sensu lato</taxon>
        <taxon>core genistoids</taxon>
        <taxon>Genisteae</taxon>
        <taxon>Lupinus</taxon>
    </lineage>
</organism>
<evidence type="ECO:0000256" key="5">
    <source>
        <dbReference type="SAM" id="Phobius"/>
    </source>
</evidence>
<evidence type="ECO:0000256" key="4">
    <source>
        <dbReference type="ARBA" id="ARBA00023136"/>
    </source>
</evidence>
<dbReference type="Proteomes" id="UP000447434">
    <property type="component" value="Chromosome 5"/>
</dbReference>
<feature type="transmembrane region" description="Helical" evidence="5">
    <location>
        <begin position="35"/>
        <end position="53"/>
    </location>
</feature>
<evidence type="ECO:0000256" key="2">
    <source>
        <dbReference type="ARBA" id="ARBA00022692"/>
    </source>
</evidence>
<comment type="subcellular location">
    <subcellularLocation>
        <location evidence="1">Membrane</location>
        <topology evidence="1">Multi-pass membrane protein</topology>
    </subcellularLocation>
</comment>
<evidence type="ECO:0000256" key="1">
    <source>
        <dbReference type="ARBA" id="ARBA00004141"/>
    </source>
</evidence>
<feature type="transmembrane region" description="Helical" evidence="5">
    <location>
        <begin position="204"/>
        <end position="223"/>
    </location>
</feature>
<dbReference type="SUPFAM" id="SSF103481">
    <property type="entry name" value="Multidrug resistance efflux transporter EmrE"/>
    <property type="match status" value="1"/>
</dbReference>
<dbReference type="AlphaFoldDB" id="A0A6A4QLN3"/>
<accession>A0A6A4QLN3</accession>
<feature type="transmembrane region" description="Helical" evidence="5">
    <location>
        <begin position="83"/>
        <end position="103"/>
    </location>
</feature>
<dbReference type="InterPro" id="IPR030184">
    <property type="entry name" value="WAT1-related"/>
</dbReference>
<dbReference type="EMBL" id="WOCE01000005">
    <property type="protein sequence ID" value="KAE9614357.1"/>
    <property type="molecule type" value="Genomic_DNA"/>
</dbReference>
<keyword evidence="4 5" id="KW-0472">Membrane</keyword>
<evidence type="ECO:0000256" key="3">
    <source>
        <dbReference type="ARBA" id="ARBA00022989"/>
    </source>
</evidence>
<dbReference type="PANTHER" id="PTHR31218">
    <property type="entry name" value="WAT1-RELATED PROTEIN"/>
    <property type="match status" value="1"/>
</dbReference>